<keyword evidence="4" id="KW-0699">rRNA-binding</keyword>
<dbReference type="GO" id="GO:0019843">
    <property type="term" value="F:rRNA binding"/>
    <property type="evidence" value="ECO:0007669"/>
    <property type="project" value="UniProtKB-UniRule"/>
</dbReference>
<gene>
    <name evidence="4" type="primary">rplO</name>
    <name evidence="8" type="ORF">A3D72_03535</name>
</gene>
<dbReference type="Proteomes" id="UP000176303">
    <property type="component" value="Unassembled WGS sequence"/>
</dbReference>
<dbReference type="NCBIfam" id="TIGR01071">
    <property type="entry name" value="rplO_bact"/>
    <property type="match status" value="1"/>
</dbReference>
<dbReference type="AlphaFoldDB" id="A0A1F7U7I6"/>
<dbReference type="EMBL" id="MGDZ01000004">
    <property type="protein sequence ID" value="OGL74225.1"/>
    <property type="molecule type" value="Genomic_DNA"/>
</dbReference>
<evidence type="ECO:0000256" key="5">
    <source>
        <dbReference type="RuleBase" id="RU003888"/>
    </source>
</evidence>
<dbReference type="PANTHER" id="PTHR12934:SF11">
    <property type="entry name" value="LARGE RIBOSOMAL SUBUNIT PROTEIN UL15M"/>
    <property type="match status" value="1"/>
</dbReference>
<evidence type="ECO:0000256" key="2">
    <source>
        <dbReference type="ARBA" id="ARBA00022980"/>
    </source>
</evidence>
<dbReference type="InterPro" id="IPR021131">
    <property type="entry name" value="Ribosomal_uL15/eL18"/>
</dbReference>
<protein>
    <recommendedName>
        <fullName evidence="4">Large ribosomal subunit protein uL15</fullName>
    </recommendedName>
</protein>
<dbReference type="InterPro" id="IPR030878">
    <property type="entry name" value="Ribosomal_uL15"/>
</dbReference>
<evidence type="ECO:0000313" key="8">
    <source>
        <dbReference type="EMBL" id="OGL74225.1"/>
    </source>
</evidence>
<dbReference type="PROSITE" id="PS00475">
    <property type="entry name" value="RIBOSOMAL_L15"/>
    <property type="match status" value="1"/>
</dbReference>
<dbReference type="Gene3D" id="3.100.10.10">
    <property type="match status" value="1"/>
</dbReference>
<dbReference type="InterPro" id="IPR036227">
    <property type="entry name" value="Ribosomal_uL15/eL18_sf"/>
</dbReference>
<organism evidence="8 9">
    <name type="scientific">Candidatus Uhrbacteria bacterium RIFCSPHIGHO2_02_FULL_57_19</name>
    <dbReference type="NCBI Taxonomy" id="1802391"/>
    <lineage>
        <taxon>Bacteria</taxon>
        <taxon>Candidatus Uhriibacteriota</taxon>
    </lineage>
</organism>
<feature type="compositionally biased region" description="Basic residues" evidence="6">
    <location>
        <begin position="38"/>
        <end position="50"/>
    </location>
</feature>
<comment type="subunit">
    <text evidence="4">Part of the 50S ribosomal subunit.</text>
</comment>
<comment type="function">
    <text evidence="4">Binds to the 23S rRNA.</text>
</comment>
<reference evidence="8 9" key="1">
    <citation type="journal article" date="2016" name="Nat. Commun.">
        <title>Thousands of microbial genomes shed light on interconnected biogeochemical processes in an aquifer system.</title>
        <authorList>
            <person name="Anantharaman K."/>
            <person name="Brown C.T."/>
            <person name="Hug L.A."/>
            <person name="Sharon I."/>
            <person name="Castelle C.J."/>
            <person name="Probst A.J."/>
            <person name="Thomas B.C."/>
            <person name="Singh A."/>
            <person name="Wilkins M.J."/>
            <person name="Karaoz U."/>
            <person name="Brodie E.L."/>
            <person name="Williams K.H."/>
            <person name="Hubbard S.S."/>
            <person name="Banfield J.F."/>
        </authorList>
    </citation>
    <scope>NUCLEOTIDE SEQUENCE [LARGE SCALE GENOMIC DNA]</scope>
</reference>
<dbReference type="GO" id="GO:0006412">
    <property type="term" value="P:translation"/>
    <property type="evidence" value="ECO:0007669"/>
    <property type="project" value="UniProtKB-UniRule"/>
</dbReference>
<dbReference type="SUPFAM" id="SSF52080">
    <property type="entry name" value="Ribosomal proteins L15p and L18e"/>
    <property type="match status" value="1"/>
</dbReference>
<keyword evidence="3 4" id="KW-0687">Ribonucleoprotein</keyword>
<evidence type="ECO:0000259" key="7">
    <source>
        <dbReference type="Pfam" id="PF00828"/>
    </source>
</evidence>
<accession>A0A1F7U7I6</accession>
<dbReference type="HAMAP" id="MF_01341">
    <property type="entry name" value="Ribosomal_uL15"/>
    <property type="match status" value="1"/>
</dbReference>
<feature type="compositionally biased region" description="Polar residues" evidence="6">
    <location>
        <begin position="28"/>
        <end position="37"/>
    </location>
</feature>
<evidence type="ECO:0000256" key="4">
    <source>
        <dbReference type="HAMAP-Rule" id="MF_01341"/>
    </source>
</evidence>
<dbReference type="STRING" id="1802391.A3D72_03535"/>
<dbReference type="InterPro" id="IPR001196">
    <property type="entry name" value="Ribosomal_uL15_CS"/>
</dbReference>
<feature type="compositionally biased region" description="Polar residues" evidence="6">
    <location>
        <begin position="1"/>
        <end position="13"/>
    </location>
</feature>
<dbReference type="Pfam" id="PF00828">
    <property type="entry name" value="Ribosomal_L27A"/>
    <property type="match status" value="1"/>
</dbReference>
<comment type="similarity">
    <text evidence="1 4 5">Belongs to the universal ribosomal protein uL15 family.</text>
</comment>
<dbReference type="PANTHER" id="PTHR12934">
    <property type="entry name" value="50S RIBOSOMAL PROTEIN L15"/>
    <property type="match status" value="1"/>
</dbReference>
<name>A0A1F7U7I6_9BACT</name>
<evidence type="ECO:0000313" key="9">
    <source>
        <dbReference type="Proteomes" id="UP000176303"/>
    </source>
</evidence>
<dbReference type="InterPro" id="IPR005749">
    <property type="entry name" value="Ribosomal_uL15_bac-type"/>
</dbReference>
<dbReference type="GO" id="GO:0003735">
    <property type="term" value="F:structural constituent of ribosome"/>
    <property type="evidence" value="ECO:0007669"/>
    <property type="project" value="InterPro"/>
</dbReference>
<keyword evidence="2 4" id="KW-0689">Ribosomal protein</keyword>
<proteinExistence type="inferred from homology"/>
<feature type="region of interest" description="Disordered" evidence="6">
    <location>
        <begin position="1"/>
        <end position="50"/>
    </location>
</feature>
<evidence type="ECO:0000256" key="3">
    <source>
        <dbReference type="ARBA" id="ARBA00023274"/>
    </source>
</evidence>
<sequence>MTVTLHTLKTTPGSMRRKKRIGRGNASGHGTYSTRGQKGQRARSGGRRGLKRLGMKRIIASLPKIGGFVSKRKKPAEVSVRELKRFGSGAIVTIDSLKEKELIHPRSRAAKLIGAGEVPPKLTVKGLMLTAGARAAIEKAGGKVV</sequence>
<dbReference type="GO" id="GO:0022625">
    <property type="term" value="C:cytosolic large ribosomal subunit"/>
    <property type="evidence" value="ECO:0007669"/>
    <property type="project" value="TreeGrafter"/>
</dbReference>
<evidence type="ECO:0000256" key="1">
    <source>
        <dbReference type="ARBA" id="ARBA00007320"/>
    </source>
</evidence>
<feature type="domain" description="Large ribosomal subunit protein uL15/eL18" evidence="7">
    <location>
        <begin position="78"/>
        <end position="145"/>
    </location>
</feature>
<evidence type="ECO:0000256" key="6">
    <source>
        <dbReference type="SAM" id="MobiDB-lite"/>
    </source>
</evidence>
<keyword evidence="4" id="KW-0694">RNA-binding</keyword>
<comment type="caution">
    <text evidence="8">The sequence shown here is derived from an EMBL/GenBank/DDBJ whole genome shotgun (WGS) entry which is preliminary data.</text>
</comment>